<comment type="caution">
    <text evidence="3">The sequence shown here is derived from an EMBL/GenBank/DDBJ whole genome shotgun (WGS) entry which is preliminary data.</text>
</comment>
<keyword evidence="3" id="KW-0808">Transferase</keyword>
<dbReference type="CDD" id="cd00761">
    <property type="entry name" value="Glyco_tranf_GTA_type"/>
    <property type="match status" value="1"/>
</dbReference>
<keyword evidence="1" id="KW-0472">Membrane</keyword>
<dbReference type="EMBL" id="VTEV01000002">
    <property type="protein sequence ID" value="TYS69864.1"/>
    <property type="molecule type" value="Genomic_DNA"/>
</dbReference>
<keyword evidence="1" id="KW-0812">Transmembrane</keyword>
<gene>
    <name evidence="3" type="ORF">FZC76_06450</name>
</gene>
<dbReference type="GO" id="GO:0016740">
    <property type="term" value="F:transferase activity"/>
    <property type="evidence" value="ECO:0007669"/>
    <property type="project" value="UniProtKB-KW"/>
</dbReference>
<organism evidence="3 4">
    <name type="scientific">Sutcliffiella horikoshii</name>
    <dbReference type="NCBI Taxonomy" id="79883"/>
    <lineage>
        <taxon>Bacteria</taxon>
        <taxon>Bacillati</taxon>
        <taxon>Bacillota</taxon>
        <taxon>Bacilli</taxon>
        <taxon>Bacillales</taxon>
        <taxon>Bacillaceae</taxon>
        <taxon>Sutcliffiella</taxon>
    </lineage>
</organism>
<dbReference type="Proteomes" id="UP000322524">
    <property type="component" value="Unassembled WGS sequence"/>
</dbReference>
<dbReference type="InterPro" id="IPR029044">
    <property type="entry name" value="Nucleotide-diphossugar_trans"/>
</dbReference>
<dbReference type="RefSeq" id="WP_148987425.1">
    <property type="nucleotide sequence ID" value="NZ_VTEV01000002.1"/>
</dbReference>
<dbReference type="AlphaFoldDB" id="A0A5D4T717"/>
<evidence type="ECO:0000313" key="4">
    <source>
        <dbReference type="Proteomes" id="UP000322524"/>
    </source>
</evidence>
<dbReference type="Gene3D" id="3.90.550.10">
    <property type="entry name" value="Spore Coat Polysaccharide Biosynthesis Protein SpsA, Chain A"/>
    <property type="match status" value="1"/>
</dbReference>
<accession>A0A5D4T717</accession>
<keyword evidence="1" id="KW-1133">Transmembrane helix</keyword>
<dbReference type="PANTHER" id="PTHR43685:SF2">
    <property type="entry name" value="GLYCOSYLTRANSFERASE 2-LIKE DOMAIN-CONTAINING PROTEIN"/>
    <property type="match status" value="1"/>
</dbReference>
<dbReference type="STRING" id="79883.GCA_001636495_01069"/>
<reference evidence="3 4" key="1">
    <citation type="submission" date="2019-08" db="EMBL/GenBank/DDBJ databases">
        <title>Bacillus genomes from the desert of Cuatro Cienegas, Coahuila.</title>
        <authorList>
            <person name="Olmedo-Alvarez G."/>
        </authorList>
    </citation>
    <scope>NUCLEOTIDE SEQUENCE [LARGE SCALE GENOMIC DNA]</scope>
    <source>
        <strain evidence="3 4">CH28_1T</strain>
    </source>
</reference>
<proteinExistence type="predicted"/>
<dbReference type="InterPro" id="IPR050834">
    <property type="entry name" value="Glycosyltransf_2"/>
</dbReference>
<dbReference type="PANTHER" id="PTHR43685">
    <property type="entry name" value="GLYCOSYLTRANSFERASE"/>
    <property type="match status" value="1"/>
</dbReference>
<dbReference type="OrthoDB" id="9785185at2"/>
<dbReference type="InterPro" id="IPR001173">
    <property type="entry name" value="Glyco_trans_2-like"/>
</dbReference>
<evidence type="ECO:0000256" key="1">
    <source>
        <dbReference type="SAM" id="Phobius"/>
    </source>
</evidence>
<evidence type="ECO:0000313" key="3">
    <source>
        <dbReference type="EMBL" id="TYS69864.1"/>
    </source>
</evidence>
<name>A0A5D4T717_9BACI</name>
<dbReference type="SUPFAM" id="SSF53448">
    <property type="entry name" value="Nucleotide-diphospho-sugar transferases"/>
    <property type="match status" value="1"/>
</dbReference>
<sequence>MNNVSVIIPTHNRPHLLLLALQSIEEQMEKPDEVMVVMDGEDGQTERFLNEYNSEHFTFRYLKIPKSKGACYARNLGAEHAAGNILMFLDDDDTWEPEKIKSQLQQFKLNQEVGLVYSGKLVVYNTNRKKVIRRIPATVEGNLYPKIFEDNYIGTTSSVAVKKEVFQQAGAFDNNLPAMQDYDLWIRCCERTKVAHDNQYNVRYTIAKNAANQISGKSENHHRALNYLFKKYREVLEGKSSTLQRRFKSSRFLHLAKAVHRNNYFYSLKYSLKSIFYYPNIKAVALFLPPFLLTVISVFQPGRRN</sequence>
<evidence type="ECO:0000259" key="2">
    <source>
        <dbReference type="Pfam" id="PF00535"/>
    </source>
</evidence>
<feature type="transmembrane region" description="Helical" evidence="1">
    <location>
        <begin position="276"/>
        <end position="299"/>
    </location>
</feature>
<protein>
    <submittedName>
        <fullName evidence="3">Glycosyltransferase family 2 protein</fullName>
    </submittedName>
</protein>
<dbReference type="Pfam" id="PF00535">
    <property type="entry name" value="Glycos_transf_2"/>
    <property type="match status" value="1"/>
</dbReference>
<feature type="domain" description="Glycosyltransferase 2-like" evidence="2">
    <location>
        <begin position="5"/>
        <end position="155"/>
    </location>
</feature>